<dbReference type="GO" id="GO:0005829">
    <property type="term" value="C:cytosol"/>
    <property type="evidence" value="ECO:0007669"/>
    <property type="project" value="TreeGrafter"/>
</dbReference>
<dbReference type="PANTHER" id="PTHR33221">
    <property type="entry name" value="WINGED HELIX-TURN-HELIX TRANSCRIPTIONAL REGULATOR, RRF2 FAMILY"/>
    <property type="match status" value="1"/>
</dbReference>
<dbReference type="EMBL" id="UOEK01000145">
    <property type="protein sequence ID" value="VAV98772.1"/>
    <property type="molecule type" value="Genomic_DNA"/>
</dbReference>
<dbReference type="Gene3D" id="1.10.10.10">
    <property type="entry name" value="Winged helix-like DNA-binding domain superfamily/Winged helix DNA-binding domain"/>
    <property type="match status" value="1"/>
</dbReference>
<dbReference type="SUPFAM" id="SSF46785">
    <property type="entry name" value="Winged helix' DNA-binding domain"/>
    <property type="match status" value="1"/>
</dbReference>
<protein>
    <recommendedName>
        <fullName evidence="2">Rrf2 family transcriptional regulator</fullName>
    </recommendedName>
</protein>
<proteinExistence type="predicted"/>
<sequence length="140" mass="14798">MHLGISRKTELALKAISVLSSTAAGQSVPGRELAEQIGTTTRFLPQVMKPLVNHKYATSSPGPSGGYRLAIDLIDTTLLQVIEAIEGPFDLGKCISTGGPCPDQASCALHIPWTRAKTAVLTELGSVMLDVMYQSSESEG</sequence>
<dbReference type="NCBIfam" id="TIGR00738">
    <property type="entry name" value="rrf2_super"/>
    <property type="match status" value="1"/>
</dbReference>
<dbReference type="InterPro" id="IPR036390">
    <property type="entry name" value="WH_DNA-bd_sf"/>
</dbReference>
<reference evidence="1" key="1">
    <citation type="submission" date="2018-06" db="EMBL/GenBank/DDBJ databases">
        <authorList>
            <person name="Zhirakovskaya E."/>
        </authorList>
    </citation>
    <scope>NUCLEOTIDE SEQUENCE</scope>
</reference>
<dbReference type="InterPro" id="IPR036388">
    <property type="entry name" value="WH-like_DNA-bd_sf"/>
</dbReference>
<accession>A0A3B0S4I1</accession>
<dbReference type="PROSITE" id="PS51197">
    <property type="entry name" value="HTH_RRF2_2"/>
    <property type="match status" value="1"/>
</dbReference>
<dbReference type="GO" id="GO:0003700">
    <property type="term" value="F:DNA-binding transcription factor activity"/>
    <property type="evidence" value="ECO:0007669"/>
    <property type="project" value="TreeGrafter"/>
</dbReference>
<gene>
    <name evidence="1" type="ORF">MNBD_ACTINO02-2434</name>
</gene>
<dbReference type="AlphaFoldDB" id="A0A3B0S4I1"/>
<dbReference type="Pfam" id="PF02082">
    <property type="entry name" value="Rrf2"/>
    <property type="match status" value="1"/>
</dbReference>
<dbReference type="InterPro" id="IPR000944">
    <property type="entry name" value="Tscrpt_reg_Rrf2"/>
</dbReference>
<evidence type="ECO:0000313" key="1">
    <source>
        <dbReference type="EMBL" id="VAV98772.1"/>
    </source>
</evidence>
<name>A0A3B0S4I1_9ZZZZ</name>
<evidence type="ECO:0008006" key="2">
    <source>
        <dbReference type="Google" id="ProtNLM"/>
    </source>
</evidence>
<dbReference type="PANTHER" id="PTHR33221:SF2">
    <property type="entry name" value="TRANSCRIPTIONAL REGULATOR"/>
    <property type="match status" value="1"/>
</dbReference>
<organism evidence="1">
    <name type="scientific">hydrothermal vent metagenome</name>
    <dbReference type="NCBI Taxonomy" id="652676"/>
    <lineage>
        <taxon>unclassified sequences</taxon>
        <taxon>metagenomes</taxon>
        <taxon>ecological metagenomes</taxon>
    </lineage>
</organism>